<dbReference type="GO" id="GO:0004386">
    <property type="term" value="F:helicase activity"/>
    <property type="evidence" value="ECO:0007669"/>
    <property type="project" value="UniProtKB-KW"/>
</dbReference>
<keyword evidence="6" id="KW-1185">Reference proteome</keyword>
<dbReference type="Pfam" id="PF12705">
    <property type="entry name" value="PDDEXK_1"/>
    <property type="match status" value="1"/>
</dbReference>
<dbReference type="EMBL" id="JABBCP010000002">
    <property type="protein sequence ID" value="NMF55389.1"/>
    <property type="molecule type" value="Genomic_DNA"/>
</dbReference>
<reference evidence="5 6" key="1">
    <citation type="submission" date="2020-04" db="EMBL/GenBank/DDBJ databases">
        <title>Collinsella sp. KGMB02528 nov., an anaerobic actinobacterium isolated from human feces.</title>
        <authorList>
            <person name="Han K.-I."/>
            <person name="Eom M.K."/>
            <person name="Kim J.-S."/>
            <person name="Lee K.C."/>
            <person name="Suh M.K."/>
            <person name="Park S.-H."/>
            <person name="Lee J.H."/>
            <person name="Kang S.W."/>
            <person name="Park J.-E."/>
            <person name="Oh B.S."/>
            <person name="Yu S.Y."/>
            <person name="Choi S.-H."/>
            <person name="Lee D.H."/>
            <person name="Yoon H."/>
            <person name="Kim B.-Y."/>
            <person name="Lee J.H."/>
            <person name="Lee J.-S."/>
        </authorList>
    </citation>
    <scope>NUCLEOTIDE SEQUENCE [LARGE SCALE GENOMIC DNA]</scope>
    <source>
        <strain evidence="5 6">KGMB02528</strain>
    </source>
</reference>
<accession>A0A7X9UBD6</accession>
<name>A0A7X9UBD6_9ACTN</name>
<gene>
    <name evidence="5" type="ORF">HF320_03460</name>
</gene>
<proteinExistence type="predicted"/>
<dbReference type="RefSeq" id="WP_169277079.1">
    <property type="nucleotide sequence ID" value="NZ_JABBCP010000002.1"/>
</dbReference>
<evidence type="ECO:0000313" key="5">
    <source>
        <dbReference type="EMBL" id="NMF55389.1"/>
    </source>
</evidence>
<keyword evidence="2" id="KW-0347">Helicase</keyword>
<evidence type="ECO:0000256" key="2">
    <source>
        <dbReference type="ARBA" id="ARBA00022806"/>
    </source>
</evidence>
<organism evidence="5 6">
    <name type="scientific">Collinsella acetigenes</name>
    <dbReference type="NCBI Taxonomy" id="2713419"/>
    <lineage>
        <taxon>Bacteria</taxon>
        <taxon>Bacillati</taxon>
        <taxon>Actinomycetota</taxon>
        <taxon>Coriobacteriia</taxon>
        <taxon>Coriobacteriales</taxon>
        <taxon>Coriobacteriaceae</taxon>
        <taxon>Collinsella</taxon>
    </lineage>
</organism>
<evidence type="ECO:0000256" key="1">
    <source>
        <dbReference type="ARBA" id="ARBA00022763"/>
    </source>
</evidence>
<evidence type="ECO:0000259" key="4">
    <source>
        <dbReference type="Pfam" id="PF12705"/>
    </source>
</evidence>
<evidence type="ECO:0000313" key="6">
    <source>
        <dbReference type="Proteomes" id="UP000546970"/>
    </source>
</evidence>
<keyword evidence="3" id="KW-0234">DNA repair</keyword>
<sequence>MAVHIRIVDSAAEPVGAEFLTIRRAVTARGRVELLTSSFEERETCRHALAQAGCGLGVEVTTPAGWIASLWELLGTGTHLVSALQRSLLIADILASWDPSDLEPLRDTPGTRFLLASMARDFLPYVLDGARMARLAPASQAEDLVVRLLRRYADRLAKLGLEEPSAAAVRLAHSFADELPACASCVIVRDMQKVPAYLMDLLASVGAAGECTVLLAPQQRDAALCIEEAFGVRGVEASVEESLAGEAAASPVLPALFFEVAGPHARERSYAQLISRAAEQACAAASSPQAVVAVVARRPAKAACQLAERLTACGVRAIAPADARFDESRTGAQFNALANFVARMRAAAAGEIPDSEWWPAPELSDWLACPLSGCDAWSARVFDKKIRGKRAMGVDAVLSELQSIQTRVTAQRKKLDSDNPWAQVPAVCADVVQYLMQERPVSAFKSMLLVVEALPAYAFGNTDGAVAREREASMLKMVIAMLMDETRAVDVPQSVATGVLSGLKVGISAKTSEVEANNDLSEPADASGSRPVVQFLTLAAAAAARPGAFDAMVFLDVDAETYSLAVKEDASTLLGERLAAAPVAIDPASYQRVLFDRAVRASSGAAILARVTHDRQAKDIYPAAIWTELRTRAGAAANVEQTDEGDIVLDLDPSGTVGLDTCQVQCLPPQQLSDEATPYVVLRQRSEDGELVARQLSASQIESYSSCPLCWFISSRVRPSSIDAGFGNIEKGNFVHDVMFRFHSELLEAGVDRVRPENVPAALSVLHEAFDEVRAEHARGKTTSSGALVPLDAGERAQIDEILPQLERVVRYEAGALMPFKPAYLEYSFNGLGVTYAGWPLGGRIDRVDVDAEGRAAIIDYKHRGDVNPFKLKDPTMPLKDGTIPAEDERWLPEHTQSLIYAQAMRRALGLEPAAALYFSTKGRAPAMRGAAAAALVGDKAEEGMIPGLRDGFPAAEHGGTMTFEQLLDRVEDAIAQRLDEMAHGVVCASEDPAGRCSFNHPSGFERRGA</sequence>
<feature type="domain" description="PD-(D/E)XK endonuclease-like" evidence="4">
    <location>
        <begin position="695"/>
        <end position="999"/>
    </location>
</feature>
<dbReference type="AlphaFoldDB" id="A0A7X9UBD6"/>
<dbReference type="InterPro" id="IPR038726">
    <property type="entry name" value="PDDEXK_AddAB-type"/>
</dbReference>
<protein>
    <submittedName>
        <fullName evidence="5">PD-(D/E)XK nuclease family protein</fullName>
    </submittedName>
</protein>
<dbReference type="GO" id="GO:0006281">
    <property type="term" value="P:DNA repair"/>
    <property type="evidence" value="ECO:0007669"/>
    <property type="project" value="UniProtKB-KW"/>
</dbReference>
<keyword evidence="1" id="KW-0227">DNA damage</keyword>
<keyword evidence="2" id="KW-0547">Nucleotide-binding</keyword>
<dbReference type="Proteomes" id="UP000546970">
    <property type="component" value="Unassembled WGS sequence"/>
</dbReference>
<comment type="caution">
    <text evidence="5">The sequence shown here is derived from an EMBL/GenBank/DDBJ whole genome shotgun (WGS) entry which is preliminary data.</text>
</comment>
<keyword evidence="2" id="KW-0378">Hydrolase</keyword>
<evidence type="ECO:0000256" key="3">
    <source>
        <dbReference type="ARBA" id="ARBA00023204"/>
    </source>
</evidence>
<keyword evidence="2" id="KW-0067">ATP-binding</keyword>